<dbReference type="PANTHER" id="PTHR10983:SF16">
    <property type="entry name" value="LYSOCARDIOLIPIN ACYLTRANSFERASE 1"/>
    <property type="match status" value="1"/>
</dbReference>
<name>A0ABM1E4H7_PRICU</name>
<evidence type="ECO:0000256" key="2">
    <source>
        <dbReference type="ARBA" id="ARBA00008655"/>
    </source>
</evidence>
<keyword evidence="5" id="KW-0012">Acyltransferase</keyword>
<evidence type="ECO:0000256" key="1">
    <source>
        <dbReference type="ARBA" id="ARBA00001968"/>
    </source>
</evidence>
<dbReference type="InterPro" id="IPR027806">
    <property type="entry name" value="HARBI1_dom"/>
</dbReference>
<evidence type="ECO:0000256" key="5">
    <source>
        <dbReference type="ARBA" id="ARBA00023315"/>
    </source>
</evidence>
<keyword evidence="7" id="KW-1133">Transmembrane helix</keyword>
<keyword evidence="7" id="KW-0812">Transmembrane</keyword>
<protein>
    <submittedName>
        <fullName evidence="10">Uncharacterized protein LOC106808766</fullName>
    </submittedName>
</protein>
<evidence type="ECO:0000256" key="6">
    <source>
        <dbReference type="SAM" id="MobiDB-lite"/>
    </source>
</evidence>
<dbReference type="Pfam" id="PF13359">
    <property type="entry name" value="DDE_Tnp_4"/>
    <property type="match status" value="1"/>
</dbReference>
<dbReference type="Pfam" id="PF01553">
    <property type="entry name" value="Acyltransferase"/>
    <property type="match status" value="1"/>
</dbReference>
<dbReference type="Proteomes" id="UP000695022">
    <property type="component" value="Unplaced"/>
</dbReference>
<dbReference type="Pfam" id="PF16076">
    <property type="entry name" value="Acyltransf_C"/>
    <property type="match status" value="1"/>
</dbReference>
<evidence type="ECO:0000313" key="10">
    <source>
        <dbReference type="RefSeq" id="XP_014667098.1"/>
    </source>
</evidence>
<dbReference type="CDD" id="cd07990">
    <property type="entry name" value="LPLAT_LCLAT1-like"/>
    <property type="match status" value="1"/>
</dbReference>
<comment type="similarity">
    <text evidence="2">Belongs to the 1-acyl-sn-glycerol-3-phosphate acyltransferase family.</text>
</comment>
<dbReference type="InterPro" id="IPR032098">
    <property type="entry name" value="Acyltransf_C"/>
</dbReference>
<reference evidence="10" key="1">
    <citation type="submission" date="2025-08" db="UniProtKB">
        <authorList>
            <consortium name="RefSeq"/>
        </authorList>
    </citation>
    <scope>IDENTIFICATION</scope>
</reference>
<evidence type="ECO:0000313" key="9">
    <source>
        <dbReference type="Proteomes" id="UP000695022"/>
    </source>
</evidence>
<keyword evidence="9" id="KW-1185">Reference proteome</keyword>
<feature type="transmembrane region" description="Helical" evidence="7">
    <location>
        <begin position="568"/>
        <end position="588"/>
    </location>
</feature>
<sequence length="604" mass="68640">MGLVDADYMFLWIDVGGHGHMSDAQIFNDSELNECLVDGTICLPPADPLPNDDRDMPYFFLADDAFAMRTNMMKPYSMRKMTKEHRIYNYRISRRRRVVENAFGILAQRWQILLTTMQHEPDTIRLIVEACVCLHNLMRLHYPTIQNAALDAEDVNHQLIPGAWRTDANMHELNNIRGNNRDTSVAKKQREYLKLYFNSPAGSAVLELFGGLKIKITGTSLQPDQPAIMIMNHRTCFDWLFLWACLVRQTKVRQEKIVLKSELKALVGPNWGMQAAFYIFVRQGLEADQRLMRRMTAYLSQIQSIHPQVLLFPEGTDFNVKAVASSDRHARQSGLPPYKYVLHPRTGGFVCLVQAFRQHGTLTAVHDMTIAYRGNFPESELDMIRGKFPEEVHVHISTFPDDILPLDDSGLQTWCKSRWQKKETRLQSFYRDNSSLLQNQQTSLSTASAYETKLLQNEAVHDENSHSTPPAAAARTSLPQNNSSNGLAPTINGDKHAGTNSPALGIPAGEIHPAKACTFKDYDNNITSLYPSDEPRDIALLLYVAFFTWSGMLSFWLWLLIMCPLARWYVLFTCLTMGAVQFYAGGLAEFEMLVYEKLTGKQLG</sequence>
<dbReference type="PANTHER" id="PTHR10983">
    <property type="entry name" value="1-ACYLGLYCEROL-3-PHOSPHATE ACYLTRANSFERASE-RELATED"/>
    <property type="match status" value="1"/>
</dbReference>
<dbReference type="SUPFAM" id="SSF69593">
    <property type="entry name" value="Glycerol-3-phosphate (1)-acyltransferase"/>
    <property type="match status" value="1"/>
</dbReference>
<dbReference type="InterPro" id="IPR002123">
    <property type="entry name" value="Plipid/glycerol_acylTrfase"/>
</dbReference>
<evidence type="ECO:0000256" key="7">
    <source>
        <dbReference type="SAM" id="Phobius"/>
    </source>
</evidence>
<accession>A0ABM1E4H7</accession>
<feature type="region of interest" description="Disordered" evidence="6">
    <location>
        <begin position="459"/>
        <end position="494"/>
    </location>
</feature>
<dbReference type="GeneID" id="106808766"/>
<proteinExistence type="inferred from homology"/>
<feature type="domain" description="Phospholipid/glycerol acyltransferase" evidence="8">
    <location>
        <begin position="227"/>
        <end position="350"/>
    </location>
</feature>
<keyword evidence="3" id="KW-0808">Transferase</keyword>
<organism evidence="9 10">
    <name type="scientific">Priapulus caudatus</name>
    <name type="common">Priapulid worm</name>
    <dbReference type="NCBI Taxonomy" id="37621"/>
    <lineage>
        <taxon>Eukaryota</taxon>
        <taxon>Metazoa</taxon>
        <taxon>Ecdysozoa</taxon>
        <taxon>Scalidophora</taxon>
        <taxon>Priapulida</taxon>
        <taxon>Priapulimorpha</taxon>
        <taxon>Priapulimorphida</taxon>
        <taxon>Priapulidae</taxon>
        <taxon>Priapulus</taxon>
    </lineage>
</organism>
<evidence type="ECO:0000256" key="3">
    <source>
        <dbReference type="ARBA" id="ARBA00022679"/>
    </source>
</evidence>
<dbReference type="SMART" id="SM00563">
    <property type="entry name" value="PlsC"/>
    <property type="match status" value="1"/>
</dbReference>
<keyword evidence="7" id="KW-0472">Membrane</keyword>
<feature type="transmembrane region" description="Helical" evidence="7">
    <location>
        <begin position="540"/>
        <end position="561"/>
    </location>
</feature>
<evidence type="ECO:0000259" key="8">
    <source>
        <dbReference type="SMART" id="SM00563"/>
    </source>
</evidence>
<keyword evidence="4" id="KW-0479">Metal-binding</keyword>
<evidence type="ECO:0000256" key="4">
    <source>
        <dbReference type="ARBA" id="ARBA00022723"/>
    </source>
</evidence>
<comment type="cofactor">
    <cofactor evidence="1">
        <name>a divalent metal cation</name>
        <dbReference type="ChEBI" id="CHEBI:60240"/>
    </cofactor>
</comment>
<gene>
    <name evidence="10" type="primary">LOC106808766</name>
</gene>
<dbReference type="RefSeq" id="XP_014667098.1">
    <property type="nucleotide sequence ID" value="XM_014811612.1"/>
</dbReference>
<feature type="compositionally biased region" description="Polar residues" evidence="6">
    <location>
        <begin position="477"/>
        <end position="487"/>
    </location>
</feature>